<dbReference type="AlphaFoldDB" id="A0A9P6X329"/>
<name>A0A9P6X329_RHIOR</name>
<proteinExistence type="predicted"/>
<sequence>MESDLAVSFLNLDHLQKLEPCQNECIRLIFSSSRSSVNVMLYLVQQPSVTDPVSIYQAELLKGSTDLPDDTLLQKLLSHLLQATPIGIAL</sequence>
<gene>
    <name evidence="1" type="ORF">G6F64_009368</name>
</gene>
<dbReference type="EMBL" id="JAANQT010001694">
    <property type="protein sequence ID" value="KAG1304248.1"/>
    <property type="molecule type" value="Genomic_DNA"/>
</dbReference>
<comment type="caution">
    <text evidence="1">The sequence shown here is derived from an EMBL/GenBank/DDBJ whole genome shotgun (WGS) entry which is preliminary data.</text>
</comment>
<reference evidence="1" key="1">
    <citation type="journal article" date="2020" name="Microb. Genom.">
        <title>Genetic diversity of clinical and environmental Mucorales isolates obtained from an investigation of mucormycosis cases among solid organ transplant recipients.</title>
        <authorList>
            <person name="Nguyen M.H."/>
            <person name="Kaul D."/>
            <person name="Muto C."/>
            <person name="Cheng S.J."/>
            <person name="Richter R.A."/>
            <person name="Bruno V.M."/>
            <person name="Liu G."/>
            <person name="Beyhan S."/>
            <person name="Sundermann A.J."/>
            <person name="Mounaud S."/>
            <person name="Pasculle A.W."/>
            <person name="Nierman W.C."/>
            <person name="Driscoll E."/>
            <person name="Cumbie R."/>
            <person name="Clancy C.J."/>
            <person name="Dupont C.L."/>
        </authorList>
    </citation>
    <scope>NUCLEOTIDE SEQUENCE</scope>
    <source>
        <strain evidence="1">GL11</strain>
    </source>
</reference>
<organism evidence="1 2">
    <name type="scientific">Rhizopus oryzae</name>
    <name type="common">Mucormycosis agent</name>
    <name type="synonym">Rhizopus arrhizus var. delemar</name>
    <dbReference type="NCBI Taxonomy" id="64495"/>
    <lineage>
        <taxon>Eukaryota</taxon>
        <taxon>Fungi</taxon>
        <taxon>Fungi incertae sedis</taxon>
        <taxon>Mucoromycota</taxon>
        <taxon>Mucoromycotina</taxon>
        <taxon>Mucoromycetes</taxon>
        <taxon>Mucorales</taxon>
        <taxon>Mucorineae</taxon>
        <taxon>Rhizopodaceae</taxon>
        <taxon>Rhizopus</taxon>
    </lineage>
</organism>
<dbReference type="Proteomes" id="UP000716291">
    <property type="component" value="Unassembled WGS sequence"/>
</dbReference>
<protein>
    <submittedName>
        <fullName evidence="1">Uncharacterized protein</fullName>
    </submittedName>
</protein>
<evidence type="ECO:0000313" key="1">
    <source>
        <dbReference type="EMBL" id="KAG1304248.1"/>
    </source>
</evidence>
<keyword evidence="2" id="KW-1185">Reference proteome</keyword>
<dbReference type="OrthoDB" id="10291451at2759"/>
<evidence type="ECO:0000313" key="2">
    <source>
        <dbReference type="Proteomes" id="UP000716291"/>
    </source>
</evidence>
<accession>A0A9P6X329</accession>